<dbReference type="GO" id="GO:0003700">
    <property type="term" value="F:DNA-binding transcription factor activity"/>
    <property type="evidence" value="ECO:0007669"/>
    <property type="project" value="InterPro"/>
</dbReference>
<dbReference type="PANTHER" id="PTHR31429:SF77">
    <property type="entry name" value="WRKY TRANSCRIPTION FACTOR 6"/>
    <property type="match status" value="1"/>
</dbReference>
<keyword evidence="10" id="KW-1185">Reference proteome</keyword>
<dbReference type="InterPro" id="IPR036576">
    <property type="entry name" value="WRKY_dom_sf"/>
</dbReference>
<keyword evidence="6" id="KW-0175">Coiled coil</keyword>
<accession>M4F089</accession>
<evidence type="ECO:0000256" key="6">
    <source>
        <dbReference type="SAM" id="Coils"/>
    </source>
</evidence>
<dbReference type="HOGENOM" id="CLU_021824_3_1_1"/>
<evidence type="ECO:0000256" key="4">
    <source>
        <dbReference type="ARBA" id="ARBA00023163"/>
    </source>
</evidence>
<evidence type="ECO:0000256" key="7">
    <source>
        <dbReference type="SAM" id="MobiDB-lite"/>
    </source>
</evidence>
<name>M4F089_BRACM</name>
<comment type="subcellular location">
    <subcellularLocation>
        <location evidence="1">Nucleus</location>
    </subcellularLocation>
</comment>
<keyword evidence="3" id="KW-0238">DNA-binding</keyword>
<sequence length="507" mass="55320">MDIGWFGLTLDSSSLDLVIPKCFKSNNTHRRFSTPLTMSTAGDDVDDNKTKISNAARDFRFPVSLSGICDRQDNDLSSGVAGENDCAVPGEVDFFSDEKSRVCYVEDAGFRVKKEVQDDRTDVNTGLNLRTRSDQSVTDDEESYEMEDKCAKNESIKLQDELKKVTIENQKLRELLTQASNSYTSLQMHIVSLMQQQQKQQNKAIEATENHEETIVPRQFLDLVPSRAPGEAEDVSNSSTEDRTRSGGSSAAERRNNEVRDGKRLGREESPETESNKVQKVNNSSPTTFDQPGEAIMRKARVSVRARSEAPMISDGCQWRKYGQKMAKGNPCPRAYYRCTMATGCPVRKQVPLPPAAVAMASTTTAAANMLLSGSMSSHDGMMNPTNLLARAVLPCSTSMATISASAPFPTVTLDLTHSPPPPNGSNSSPSTAAANNNNHHNSLMQRPQQQQMTNIPPAAFSQPHAVANTITALTTDPNFTAALAAVITSMINGSKHHEGEGNNKNQ</sequence>
<keyword evidence="4" id="KW-0804">Transcription</keyword>
<evidence type="ECO:0000313" key="10">
    <source>
        <dbReference type="Proteomes" id="UP000011750"/>
    </source>
</evidence>
<feature type="domain" description="WRKY" evidence="8">
    <location>
        <begin position="308"/>
        <end position="351"/>
    </location>
</feature>
<dbReference type="Pfam" id="PF03106">
    <property type="entry name" value="WRKY"/>
    <property type="match status" value="1"/>
</dbReference>
<dbReference type="EnsemblPlants" id="Bra034482.1">
    <property type="protein sequence ID" value="Bra034482.1-P"/>
    <property type="gene ID" value="Bra034482"/>
</dbReference>
<evidence type="ECO:0000256" key="1">
    <source>
        <dbReference type="ARBA" id="ARBA00004123"/>
    </source>
</evidence>
<protein>
    <recommendedName>
        <fullName evidence="8">WRKY domain-containing protein</fullName>
    </recommendedName>
</protein>
<reference evidence="10" key="1">
    <citation type="journal article" date="2011" name="Nat. Genet.">
        <title>The genome of the mesopolyploid crop species Brassica rapa.</title>
        <authorList>
            <consortium name="Brassica rapa Genome Sequencing Project Consortium"/>
            <person name="Wang X."/>
            <person name="Wang H."/>
            <person name="Wang J."/>
            <person name="Sun R."/>
            <person name="Wu J."/>
            <person name="Liu S."/>
            <person name="Bai Y."/>
            <person name="Mun J.H."/>
            <person name="Bancroft I."/>
            <person name="Cheng F."/>
            <person name="Huang S."/>
            <person name="Li X."/>
            <person name="Hua W."/>
            <person name="Wang J."/>
            <person name="Wang X."/>
            <person name="Freeling M."/>
            <person name="Pires J.C."/>
            <person name="Paterson A.H."/>
            <person name="Chalhoub B."/>
            <person name="Wang B."/>
            <person name="Hayward A."/>
            <person name="Sharpe A.G."/>
            <person name="Park B.S."/>
            <person name="Weisshaar B."/>
            <person name="Liu B."/>
            <person name="Li B."/>
            <person name="Liu B."/>
            <person name="Tong C."/>
            <person name="Song C."/>
            <person name="Duran C."/>
            <person name="Peng C."/>
            <person name="Geng C."/>
            <person name="Koh C."/>
            <person name="Lin C."/>
            <person name="Edwards D."/>
            <person name="Mu D."/>
            <person name="Shen D."/>
            <person name="Soumpourou E."/>
            <person name="Li F."/>
            <person name="Fraser F."/>
            <person name="Conant G."/>
            <person name="Lassalle G."/>
            <person name="King G.J."/>
            <person name="Bonnema G."/>
            <person name="Tang H."/>
            <person name="Wang H."/>
            <person name="Belcram H."/>
            <person name="Zhou H."/>
            <person name="Hirakawa H."/>
            <person name="Abe H."/>
            <person name="Guo H."/>
            <person name="Wang H."/>
            <person name="Jin H."/>
            <person name="Parkin I.A."/>
            <person name="Batley J."/>
            <person name="Kim J.S."/>
            <person name="Just J."/>
            <person name="Li J."/>
            <person name="Xu J."/>
            <person name="Deng J."/>
            <person name="Kim J.A."/>
            <person name="Li J."/>
            <person name="Yu J."/>
            <person name="Meng J."/>
            <person name="Wang J."/>
            <person name="Min J."/>
            <person name="Poulain J."/>
            <person name="Wang J."/>
            <person name="Hatakeyama K."/>
            <person name="Wu K."/>
            <person name="Wang L."/>
            <person name="Fang L."/>
            <person name="Trick M."/>
            <person name="Links M.G."/>
            <person name="Zhao M."/>
            <person name="Jin M."/>
            <person name="Ramchiary N."/>
            <person name="Drou N."/>
            <person name="Berkman P.J."/>
            <person name="Cai Q."/>
            <person name="Huang Q."/>
            <person name="Li R."/>
            <person name="Tabata S."/>
            <person name="Cheng S."/>
            <person name="Zhang S."/>
            <person name="Zhang S."/>
            <person name="Huang S."/>
            <person name="Sato S."/>
            <person name="Sun S."/>
            <person name="Kwon S.J."/>
            <person name="Choi S.R."/>
            <person name="Lee T.H."/>
            <person name="Fan W."/>
            <person name="Zhao X."/>
            <person name="Tan X."/>
            <person name="Xu X."/>
            <person name="Wang Y."/>
            <person name="Qiu Y."/>
            <person name="Yin Y."/>
            <person name="Li Y."/>
            <person name="Du Y."/>
            <person name="Liao Y."/>
            <person name="Lim Y."/>
            <person name="Narusaka Y."/>
            <person name="Wang Y."/>
            <person name="Wang Z."/>
            <person name="Li Z."/>
            <person name="Wang Z."/>
            <person name="Xiong Z."/>
            <person name="Zhang Z."/>
        </authorList>
    </citation>
    <scope>NUCLEOTIDE SEQUENCE [LARGE SCALE GENOMIC DNA]</scope>
    <source>
        <strain evidence="10">cv. Chiifu-401-42</strain>
    </source>
</reference>
<keyword evidence="5" id="KW-0539">Nucleus</keyword>
<evidence type="ECO:0000256" key="2">
    <source>
        <dbReference type="ARBA" id="ARBA00023015"/>
    </source>
</evidence>
<keyword evidence="2" id="KW-0805">Transcription regulation</keyword>
<feature type="region of interest" description="Disordered" evidence="7">
    <location>
        <begin position="414"/>
        <end position="452"/>
    </location>
</feature>
<dbReference type="Gramene" id="Bra034482.1">
    <property type="protein sequence ID" value="Bra034482.1-P"/>
    <property type="gene ID" value="Bra034482"/>
</dbReference>
<dbReference type="PROSITE" id="PS50811">
    <property type="entry name" value="WRKY"/>
    <property type="match status" value="1"/>
</dbReference>
<dbReference type="InterPro" id="IPR003657">
    <property type="entry name" value="WRKY_dom"/>
</dbReference>
<evidence type="ECO:0000259" key="8">
    <source>
        <dbReference type="PROSITE" id="PS50811"/>
    </source>
</evidence>
<dbReference type="AlphaFoldDB" id="M4F089"/>
<dbReference type="Proteomes" id="UP000011750">
    <property type="component" value="Unassembled WGS sequence"/>
</dbReference>
<feature type="coiled-coil region" evidence="6">
    <location>
        <begin position="155"/>
        <end position="214"/>
    </location>
</feature>
<feature type="compositionally biased region" description="Low complexity" evidence="7">
    <location>
        <begin position="425"/>
        <end position="443"/>
    </location>
</feature>
<dbReference type="PANTHER" id="PTHR31429">
    <property type="entry name" value="WRKY TRANSCRIPTION FACTOR 36-RELATED"/>
    <property type="match status" value="1"/>
</dbReference>
<evidence type="ECO:0000313" key="9">
    <source>
        <dbReference type="EnsemblPlants" id="Bra034482.1-P"/>
    </source>
</evidence>
<dbReference type="Gene3D" id="2.20.25.80">
    <property type="entry name" value="WRKY domain"/>
    <property type="match status" value="1"/>
</dbReference>
<feature type="region of interest" description="Disordered" evidence="7">
    <location>
        <begin position="222"/>
        <end position="294"/>
    </location>
</feature>
<organism evidence="9 10">
    <name type="scientific">Brassica campestris</name>
    <name type="common">Field mustard</name>
    <dbReference type="NCBI Taxonomy" id="3711"/>
    <lineage>
        <taxon>Eukaryota</taxon>
        <taxon>Viridiplantae</taxon>
        <taxon>Streptophyta</taxon>
        <taxon>Embryophyta</taxon>
        <taxon>Tracheophyta</taxon>
        <taxon>Spermatophyta</taxon>
        <taxon>Magnoliopsida</taxon>
        <taxon>eudicotyledons</taxon>
        <taxon>Gunneridae</taxon>
        <taxon>Pentapetalae</taxon>
        <taxon>rosids</taxon>
        <taxon>malvids</taxon>
        <taxon>Brassicales</taxon>
        <taxon>Brassicaceae</taxon>
        <taxon>Brassiceae</taxon>
        <taxon>Brassica</taxon>
    </lineage>
</organism>
<dbReference type="SMART" id="SM00774">
    <property type="entry name" value="WRKY"/>
    <property type="match status" value="1"/>
</dbReference>
<feature type="compositionally biased region" description="Polar residues" evidence="7">
    <location>
        <begin position="278"/>
        <end position="290"/>
    </location>
</feature>
<reference evidence="9" key="3">
    <citation type="submission" date="2023-03" db="UniProtKB">
        <authorList>
            <consortium name="EnsemblPlants"/>
        </authorList>
    </citation>
    <scope>IDENTIFICATION</scope>
    <source>
        <strain evidence="9">cv. Chiifu-401-42</strain>
    </source>
</reference>
<dbReference type="eggNOG" id="ENOG502QSY8">
    <property type="taxonomic scope" value="Eukaryota"/>
</dbReference>
<feature type="compositionally biased region" description="Basic and acidic residues" evidence="7">
    <location>
        <begin position="252"/>
        <end position="277"/>
    </location>
</feature>
<evidence type="ECO:0000256" key="5">
    <source>
        <dbReference type="ARBA" id="ARBA00023242"/>
    </source>
</evidence>
<dbReference type="InParanoid" id="M4F089"/>
<dbReference type="GO" id="GO:0043565">
    <property type="term" value="F:sequence-specific DNA binding"/>
    <property type="evidence" value="ECO:0007669"/>
    <property type="project" value="InterPro"/>
</dbReference>
<reference evidence="10" key="2">
    <citation type="journal article" date="2018" name="Hortic Res">
        <title>Improved Brassica rapa reference genome by single-molecule sequencing and chromosome conformation capture technologies.</title>
        <authorList>
            <person name="Zhang L."/>
            <person name="Cai X."/>
            <person name="Wu J."/>
            <person name="Liu M."/>
            <person name="Grob S."/>
            <person name="Cheng F."/>
            <person name="Liang J."/>
            <person name="Cai C."/>
            <person name="Liu Z."/>
            <person name="Liu B."/>
            <person name="Wang F."/>
            <person name="Li S."/>
            <person name="Liu F."/>
            <person name="Li X."/>
            <person name="Cheng L."/>
            <person name="Yang W."/>
            <person name="Li M.H."/>
            <person name="Grossniklaus U."/>
            <person name="Zheng H."/>
            <person name="Wang X."/>
        </authorList>
    </citation>
    <scope>NUCLEOTIDE SEQUENCE [LARGE SCALE GENOMIC DNA]</scope>
    <source>
        <strain evidence="10">cv. Chiifu-401-42</strain>
    </source>
</reference>
<dbReference type="OMA" id="EATENHE"/>
<dbReference type="InterPro" id="IPR044810">
    <property type="entry name" value="WRKY_plant"/>
</dbReference>
<proteinExistence type="predicted"/>
<dbReference type="GO" id="GO:0005634">
    <property type="term" value="C:nucleus"/>
    <property type="evidence" value="ECO:0007669"/>
    <property type="project" value="UniProtKB-SubCell"/>
</dbReference>
<dbReference type="STRING" id="51351.M4F089"/>
<dbReference type="SUPFAM" id="SSF118290">
    <property type="entry name" value="WRKY DNA-binding domain"/>
    <property type="match status" value="1"/>
</dbReference>
<evidence type="ECO:0000256" key="3">
    <source>
        <dbReference type="ARBA" id="ARBA00023125"/>
    </source>
</evidence>